<dbReference type="EMBL" id="JBDJPC010000002">
    <property type="protein sequence ID" value="KAL1514159.1"/>
    <property type="molecule type" value="Genomic_DNA"/>
</dbReference>
<accession>A0ABD1FB31</accession>
<sequence length="397" mass="44846">MVRQAEGEEFLQTYLRNISNNYKCAVGLVLGQIVAQKFTIIHLARTPSTQNEDITVKGSNNCVTDLDQNWIADHAKQTTRMLPGGVHVLGIFIVSDEDIFNPFNTKIKSILNEINKILLLEIFLSGSNDNEKLVLHYSPKYQKCSTKSYDVNTFSVQPVDLKFVPKGNKLVNFECTYIIDQIYYFKKNDAAGPLRKHIKVILDEINRDLKSAIVLFDNDIKNEDEKLENVGKKKKASRGSSNKIAHETSDTNKPVSVTILKNNFMPYAEKQLKLIETGGQIKIIGEVISRIWLNSKSTWGNAVQAVKDDIMRSLISRMEMHWDSLTEEELGEDVNSVHEPPRRVYIILPESDVTISDYLFPGEGAEDIKTSLDELLDIQLRDDLEVLDLEGQAGTGV</sequence>
<evidence type="ECO:0000256" key="4">
    <source>
        <dbReference type="ARBA" id="ARBA00022989"/>
    </source>
</evidence>
<dbReference type="Proteomes" id="UP001566132">
    <property type="component" value="Unassembled WGS sequence"/>
</dbReference>
<name>A0ABD1FB31_HYPHA</name>
<evidence type="ECO:0000256" key="1">
    <source>
        <dbReference type="ARBA" id="ARBA00004370"/>
    </source>
</evidence>
<comment type="subcellular location">
    <subcellularLocation>
        <location evidence="1">Membrane</location>
    </subcellularLocation>
</comment>
<gene>
    <name evidence="7" type="ORF">ABEB36_003465</name>
</gene>
<keyword evidence="5" id="KW-0472">Membrane</keyword>
<dbReference type="AlphaFoldDB" id="A0ABD1FB31"/>
<comment type="similarity">
    <text evidence="2">Belongs to the ODR-4 family.</text>
</comment>
<comment type="caution">
    <text evidence="7">The sequence shown here is derived from an EMBL/GenBank/DDBJ whole genome shotgun (WGS) entry which is preliminary data.</text>
</comment>
<keyword evidence="3" id="KW-0812">Transmembrane</keyword>
<evidence type="ECO:0000256" key="6">
    <source>
        <dbReference type="SAM" id="MobiDB-lite"/>
    </source>
</evidence>
<evidence type="ECO:0000256" key="5">
    <source>
        <dbReference type="ARBA" id="ARBA00023136"/>
    </source>
</evidence>
<evidence type="ECO:0008006" key="9">
    <source>
        <dbReference type="Google" id="ProtNLM"/>
    </source>
</evidence>
<proteinExistence type="inferred from homology"/>
<evidence type="ECO:0000256" key="2">
    <source>
        <dbReference type="ARBA" id="ARBA00010131"/>
    </source>
</evidence>
<dbReference type="InterPro" id="IPR029454">
    <property type="entry name" value="ODR-4-like"/>
</dbReference>
<evidence type="ECO:0000313" key="7">
    <source>
        <dbReference type="EMBL" id="KAL1514159.1"/>
    </source>
</evidence>
<organism evidence="7 8">
    <name type="scientific">Hypothenemus hampei</name>
    <name type="common">Coffee berry borer</name>
    <dbReference type="NCBI Taxonomy" id="57062"/>
    <lineage>
        <taxon>Eukaryota</taxon>
        <taxon>Metazoa</taxon>
        <taxon>Ecdysozoa</taxon>
        <taxon>Arthropoda</taxon>
        <taxon>Hexapoda</taxon>
        <taxon>Insecta</taxon>
        <taxon>Pterygota</taxon>
        <taxon>Neoptera</taxon>
        <taxon>Endopterygota</taxon>
        <taxon>Coleoptera</taxon>
        <taxon>Polyphaga</taxon>
        <taxon>Cucujiformia</taxon>
        <taxon>Curculionidae</taxon>
        <taxon>Scolytinae</taxon>
        <taxon>Hypothenemus</taxon>
    </lineage>
</organism>
<dbReference type="GO" id="GO:0016020">
    <property type="term" value="C:membrane"/>
    <property type="evidence" value="ECO:0007669"/>
    <property type="project" value="UniProtKB-SubCell"/>
</dbReference>
<keyword evidence="8" id="KW-1185">Reference proteome</keyword>
<keyword evidence="4" id="KW-1133">Transmembrane helix</keyword>
<dbReference type="PANTHER" id="PTHR33966:SF1">
    <property type="entry name" value="PROTEIN ODR-4 HOMOLOG"/>
    <property type="match status" value="1"/>
</dbReference>
<reference evidence="7 8" key="1">
    <citation type="submission" date="2024-05" db="EMBL/GenBank/DDBJ databases">
        <title>Genetic variation in Jamaican populations of the coffee berry borer (Hypothenemus hampei).</title>
        <authorList>
            <person name="Errbii M."/>
            <person name="Myrie A."/>
        </authorList>
    </citation>
    <scope>NUCLEOTIDE SEQUENCE [LARGE SCALE GENOMIC DNA]</scope>
    <source>
        <strain evidence="7">JA-Hopewell-2020-01-JO</strain>
        <tissue evidence="7">Whole body</tissue>
    </source>
</reference>
<protein>
    <recommendedName>
        <fullName evidence="9">Protein odr-4 homolog</fullName>
    </recommendedName>
</protein>
<evidence type="ECO:0000313" key="8">
    <source>
        <dbReference type="Proteomes" id="UP001566132"/>
    </source>
</evidence>
<dbReference type="Pfam" id="PF14778">
    <property type="entry name" value="ODR4-like"/>
    <property type="match status" value="1"/>
</dbReference>
<dbReference type="PANTHER" id="PTHR33966">
    <property type="entry name" value="PROTEIN ODR-4 HOMOLOG"/>
    <property type="match status" value="1"/>
</dbReference>
<feature type="region of interest" description="Disordered" evidence="6">
    <location>
        <begin position="227"/>
        <end position="249"/>
    </location>
</feature>
<evidence type="ECO:0000256" key="3">
    <source>
        <dbReference type="ARBA" id="ARBA00022692"/>
    </source>
</evidence>